<evidence type="ECO:0000256" key="3">
    <source>
        <dbReference type="ARBA" id="ARBA00022530"/>
    </source>
</evidence>
<keyword evidence="3" id="KW-0272">Extracellular matrix</keyword>
<dbReference type="Gene3D" id="3.40.50.410">
    <property type="entry name" value="von Willebrand factor, type A domain"/>
    <property type="match status" value="1"/>
</dbReference>
<dbReference type="PRINTS" id="PR00453">
    <property type="entry name" value="VWFADOMAIN"/>
</dbReference>
<dbReference type="Gene3D" id="2.60.40.10">
    <property type="entry name" value="Immunoglobulins"/>
    <property type="match status" value="2"/>
</dbReference>
<protein>
    <recommendedName>
        <fullName evidence="9">von Willebrand factor A domain-containing protein 1</fullName>
    </recommendedName>
</protein>
<dbReference type="Proteomes" id="UP000677803">
    <property type="component" value="Unassembled WGS sequence"/>
</dbReference>
<dbReference type="PANTHER" id="PTHR24020:SF77">
    <property type="entry name" value="VON WILLEBRAND FACTOR A DOMAIN-CONTAINING PROTEIN 1"/>
    <property type="match status" value="1"/>
</dbReference>
<comment type="caution">
    <text evidence="13">The sequence shown here is derived from an EMBL/GenBank/DDBJ whole genome shotgun (WGS) entry which is preliminary data.</text>
</comment>
<dbReference type="AlphaFoldDB" id="A0A8S4BPJ4"/>
<evidence type="ECO:0000256" key="9">
    <source>
        <dbReference type="ARBA" id="ARBA00029542"/>
    </source>
</evidence>
<dbReference type="PANTHER" id="PTHR24020">
    <property type="entry name" value="COLLAGEN ALPHA"/>
    <property type="match status" value="1"/>
</dbReference>
<evidence type="ECO:0000256" key="8">
    <source>
        <dbReference type="ARBA" id="ARBA00023157"/>
    </source>
</evidence>
<dbReference type="SMART" id="SM00060">
    <property type="entry name" value="FN3"/>
    <property type="match status" value="2"/>
</dbReference>
<dbReference type="SMART" id="SM00327">
    <property type="entry name" value="VWA"/>
    <property type="match status" value="1"/>
</dbReference>
<dbReference type="SUPFAM" id="SSF53300">
    <property type="entry name" value="vWA-like"/>
    <property type="match status" value="1"/>
</dbReference>
<evidence type="ECO:0000256" key="7">
    <source>
        <dbReference type="ARBA" id="ARBA00022869"/>
    </source>
</evidence>
<dbReference type="Pfam" id="PF00092">
    <property type="entry name" value="VWA"/>
    <property type="match status" value="1"/>
</dbReference>
<evidence type="ECO:0000313" key="14">
    <source>
        <dbReference type="Proteomes" id="UP000677803"/>
    </source>
</evidence>
<keyword evidence="2" id="KW-0964">Secreted</keyword>
<name>A0A8S4BPJ4_9TELE</name>
<dbReference type="InterPro" id="IPR036116">
    <property type="entry name" value="FN3_sf"/>
</dbReference>
<dbReference type="PROSITE" id="PS50853">
    <property type="entry name" value="FN3"/>
    <property type="match status" value="2"/>
</dbReference>
<organism evidence="13 14">
    <name type="scientific">Menidia menidia</name>
    <name type="common">Atlantic silverside</name>
    <dbReference type="NCBI Taxonomy" id="238744"/>
    <lineage>
        <taxon>Eukaryota</taxon>
        <taxon>Metazoa</taxon>
        <taxon>Chordata</taxon>
        <taxon>Craniata</taxon>
        <taxon>Vertebrata</taxon>
        <taxon>Euteleostomi</taxon>
        <taxon>Actinopterygii</taxon>
        <taxon>Neopterygii</taxon>
        <taxon>Teleostei</taxon>
        <taxon>Neoteleostei</taxon>
        <taxon>Acanthomorphata</taxon>
        <taxon>Ovalentaria</taxon>
        <taxon>Atherinomorphae</taxon>
        <taxon>Atheriniformes</taxon>
        <taxon>Atherinopsidae</taxon>
        <taxon>Menidiinae</taxon>
        <taxon>Menidia</taxon>
    </lineage>
</organism>
<evidence type="ECO:0000256" key="10">
    <source>
        <dbReference type="ARBA" id="ARBA00046169"/>
    </source>
</evidence>
<dbReference type="InterPro" id="IPR003961">
    <property type="entry name" value="FN3_dom"/>
</dbReference>
<dbReference type="InterPro" id="IPR036465">
    <property type="entry name" value="vWFA_dom_sf"/>
</dbReference>
<dbReference type="CDD" id="cd01450">
    <property type="entry name" value="vWFA_subfamily_ECM"/>
    <property type="match status" value="1"/>
</dbReference>
<dbReference type="SUPFAM" id="SSF49265">
    <property type="entry name" value="Fibronectin type III"/>
    <property type="match status" value="1"/>
</dbReference>
<comment type="subcellular location">
    <subcellularLocation>
        <location evidence="1">Secreted</location>
        <location evidence="1">Extracellular space</location>
        <location evidence="1">Extracellular matrix</location>
        <location evidence="1">Basement membrane</location>
    </subcellularLocation>
</comment>
<evidence type="ECO:0000256" key="2">
    <source>
        <dbReference type="ARBA" id="ARBA00022525"/>
    </source>
</evidence>
<comment type="function">
    <text evidence="10">Promotes matrix assembly. Involved in the organization of skeletal muscles and in the formation of neuromuscular junctions.</text>
</comment>
<keyword evidence="6" id="KW-0677">Repeat</keyword>
<dbReference type="InterPro" id="IPR002035">
    <property type="entry name" value="VWF_A"/>
</dbReference>
<dbReference type="Pfam" id="PF00041">
    <property type="entry name" value="fn3"/>
    <property type="match status" value="2"/>
</dbReference>
<feature type="domain" description="Fibronectin type-III" evidence="12">
    <location>
        <begin position="222"/>
        <end position="312"/>
    </location>
</feature>
<evidence type="ECO:0000256" key="4">
    <source>
        <dbReference type="ARBA" id="ARBA00022553"/>
    </source>
</evidence>
<sequence length="505" mass="55435">MTSFSDSRKRMRGVFLRYVFLWATLQRGCRPAAAVPASVLNHCEGDLLLLLDSSGSVSNYDFYQFLYFISDLLRPFSLGQGHVRVALLQVGSSPKLEFSFDQHNNQESLQTALLRVSQLQGDTNNVAALEVAHRILTKTDRNVPKVLLWLTDGVQPGAVDKPMSELKAQGVSVLIVFSVYGDYKVLKRVATPPLKSHLYSVDIDSLDIITEELRTAIVKIICAQQLNVIHLASHSAVLQWSPVLTAETGYYELSYKSVRTSGTELRKTLPGDSTMTELTGLQPDTSYTAFLHPESNERLFGKLSVSFTTLPDVFSPAEISLSELGPLQFRVTWGPLQPDRVKRYKVEYGVIPSGRVQILTLQSQAESALLTGLEPGSQYLVTVSALHGDGKERAMSVRACTEEALPALVDLQLAPVEGHVAQEMQAAWQAHTVGLEGFWVSLETKNYQPPFAEPSKSTMYLPSSTSSVRLTRLAPSSRVCVFPVYRSGRGEGICCAAGAHGGLLD</sequence>
<keyword evidence="7" id="KW-0084">Basement membrane</keyword>
<dbReference type="PROSITE" id="PS50234">
    <property type="entry name" value="VWFA"/>
    <property type="match status" value="1"/>
</dbReference>
<evidence type="ECO:0000259" key="12">
    <source>
        <dbReference type="PROSITE" id="PS50853"/>
    </source>
</evidence>
<dbReference type="OrthoDB" id="9949424at2759"/>
<keyword evidence="4" id="KW-0597">Phosphoprotein</keyword>
<dbReference type="CDD" id="cd00063">
    <property type="entry name" value="FN3"/>
    <property type="match status" value="2"/>
</dbReference>
<evidence type="ECO:0000259" key="11">
    <source>
        <dbReference type="PROSITE" id="PS50234"/>
    </source>
</evidence>
<dbReference type="EMBL" id="CAJRST010033334">
    <property type="protein sequence ID" value="CAG5981129.1"/>
    <property type="molecule type" value="Genomic_DNA"/>
</dbReference>
<dbReference type="FunFam" id="2.60.40.10:FF:001442">
    <property type="entry name" value="von Willebrand factor A domain containing 1"/>
    <property type="match status" value="1"/>
</dbReference>
<keyword evidence="14" id="KW-1185">Reference proteome</keyword>
<evidence type="ECO:0000256" key="5">
    <source>
        <dbReference type="ARBA" id="ARBA00022729"/>
    </source>
</evidence>
<evidence type="ECO:0000313" key="13">
    <source>
        <dbReference type="EMBL" id="CAG5981129.1"/>
    </source>
</evidence>
<keyword evidence="8" id="KW-1015">Disulfide bond</keyword>
<evidence type="ECO:0000256" key="6">
    <source>
        <dbReference type="ARBA" id="ARBA00022737"/>
    </source>
</evidence>
<reference evidence="13" key="1">
    <citation type="submission" date="2021-05" db="EMBL/GenBank/DDBJ databases">
        <authorList>
            <person name="Tigano A."/>
        </authorList>
    </citation>
    <scope>NUCLEOTIDE SEQUENCE</scope>
</reference>
<feature type="domain" description="Fibronectin type-III" evidence="12">
    <location>
        <begin position="315"/>
        <end position="404"/>
    </location>
</feature>
<evidence type="ECO:0000256" key="1">
    <source>
        <dbReference type="ARBA" id="ARBA00004302"/>
    </source>
</evidence>
<dbReference type="InterPro" id="IPR013783">
    <property type="entry name" value="Ig-like_fold"/>
</dbReference>
<feature type="domain" description="VWFA" evidence="11">
    <location>
        <begin position="46"/>
        <end position="217"/>
    </location>
</feature>
<gene>
    <name evidence="13" type="ORF">MMEN_LOCUS16353</name>
</gene>
<dbReference type="InterPro" id="IPR050525">
    <property type="entry name" value="ECM_Assembly_Org"/>
</dbReference>
<accession>A0A8S4BPJ4</accession>
<dbReference type="GO" id="GO:0005604">
    <property type="term" value="C:basement membrane"/>
    <property type="evidence" value="ECO:0007669"/>
    <property type="project" value="UniProtKB-SubCell"/>
</dbReference>
<keyword evidence="5" id="KW-0732">Signal</keyword>
<proteinExistence type="predicted"/>